<dbReference type="Proteomes" id="UP001157006">
    <property type="component" value="Chromosome 3"/>
</dbReference>
<dbReference type="EMBL" id="OX451738">
    <property type="protein sequence ID" value="CAI8605700.1"/>
    <property type="molecule type" value="Genomic_DNA"/>
</dbReference>
<dbReference type="InterPro" id="IPR036047">
    <property type="entry name" value="F-box-like_dom_sf"/>
</dbReference>
<sequence>MALSNEKVSNFIPNDLVFSILSKLPLKSLNRFKCVRKTWVMLFENPYFLNMYRTSFIFNNSYYNDACVLLKHTPLDFEKHSLLYLFSGERFDNKFKSDWSPSFQDDTHDFNINILGSGINGILCIYFEGLISKVVLWNPNIEEFRVIPMNPTVSVPSYITDFDRLHGFGYDYIRDDFKVIRYVNFFTNLHYLLDDQINEASSEIFYDPLWEIYSLKSNSWRKLDLDIPTSPDSPHALDQVYVNGMCHWFGESETNNDNLYLVSFDLGNEVVFVTSIPLLMDDSNNVELVDTHLMVLNESIALISSDAQTNTFHISVLGEIGVKESWNKLYRVGPLPCLGYYIGTGKNDNIFFVKEDDELAMCDLSTHTVQELGIKGVFDYCQVVIYKKSLLSVIE</sequence>
<dbReference type="PANTHER" id="PTHR31672">
    <property type="entry name" value="BNACNNG10540D PROTEIN"/>
    <property type="match status" value="1"/>
</dbReference>
<dbReference type="InterPro" id="IPR050796">
    <property type="entry name" value="SCF_F-box_component"/>
</dbReference>
<dbReference type="InterPro" id="IPR017451">
    <property type="entry name" value="F-box-assoc_interact_dom"/>
</dbReference>
<dbReference type="InterPro" id="IPR006527">
    <property type="entry name" value="F-box-assoc_dom_typ1"/>
</dbReference>
<dbReference type="SUPFAM" id="SSF81383">
    <property type="entry name" value="F-box domain"/>
    <property type="match status" value="1"/>
</dbReference>
<keyword evidence="3" id="KW-1185">Reference proteome</keyword>
<dbReference type="Pfam" id="PF07734">
    <property type="entry name" value="FBA_1"/>
    <property type="match status" value="1"/>
</dbReference>
<evidence type="ECO:0000313" key="3">
    <source>
        <dbReference type="Proteomes" id="UP001157006"/>
    </source>
</evidence>
<accession>A0AAV1A9P1</accession>
<name>A0AAV1A9P1_VICFA</name>
<dbReference type="CDD" id="cd22157">
    <property type="entry name" value="F-box_AtFBW1-like"/>
    <property type="match status" value="1"/>
</dbReference>
<proteinExistence type="predicted"/>
<evidence type="ECO:0000313" key="2">
    <source>
        <dbReference type="EMBL" id="CAI8605700.1"/>
    </source>
</evidence>
<dbReference type="AlphaFoldDB" id="A0AAV1A9P1"/>
<gene>
    <name evidence="2" type="ORF">VFH_III195400</name>
</gene>
<reference evidence="2 3" key="1">
    <citation type="submission" date="2023-01" db="EMBL/GenBank/DDBJ databases">
        <authorList>
            <person name="Kreplak J."/>
        </authorList>
    </citation>
    <scope>NUCLEOTIDE SEQUENCE [LARGE SCALE GENOMIC DNA]</scope>
</reference>
<protein>
    <recommendedName>
        <fullName evidence="1">F-box associated beta-propeller type 1 domain-containing protein</fullName>
    </recommendedName>
</protein>
<organism evidence="2 3">
    <name type="scientific">Vicia faba</name>
    <name type="common">Broad bean</name>
    <name type="synonym">Faba vulgaris</name>
    <dbReference type="NCBI Taxonomy" id="3906"/>
    <lineage>
        <taxon>Eukaryota</taxon>
        <taxon>Viridiplantae</taxon>
        <taxon>Streptophyta</taxon>
        <taxon>Embryophyta</taxon>
        <taxon>Tracheophyta</taxon>
        <taxon>Spermatophyta</taxon>
        <taxon>Magnoliopsida</taxon>
        <taxon>eudicotyledons</taxon>
        <taxon>Gunneridae</taxon>
        <taxon>Pentapetalae</taxon>
        <taxon>rosids</taxon>
        <taxon>fabids</taxon>
        <taxon>Fabales</taxon>
        <taxon>Fabaceae</taxon>
        <taxon>Papilionoideae</taxon>
        <taxon>50 kb inversion clade</taxon>
        <taxon>NPAAA clade</taxon>
        <taxon>Hologalegina</taxon>
        <taxon>IRL clade</taxon>
        <taxon>Fabeae</taxon>
        <taxon>Vicia</taxon>
    </lineage>
</organism>
<dbReference type="NCBIfam" id="TIGR01640">
    <property type="entry name" value="F_box_assoc_1"/>
    <property type="match status" value="1"/>
</dbReference>
<evidence type="ECO:0000259" key="1">
    <source>
        <dbReference type="Pfam" id="PF07734"/>
    </source>
</evidence>
<feature type="domain" description="F-box associated beta-propeller type 1" evidence="1">
    <location>
        <begin position="95"/>
        <end position="363"/>
    </location>
</feature>
<dbReference type="PANTHER" id="PTHR31672:SF10">
    <property type="entry name" value="F-BOX DOMAIN-CONTAINING PROTEIN"/>
    <property type="match status" value="1"/>
</dbReference>